<evidence type="ECO:0000256" key="2">
    <source>
        <dbReference type="ARBA" id="ARBA00022737"/>
    </source>
</evidence>
<evidence type="ECO:0000256" key="3">
    <source>
        <dbReference type="ARBA" id="ARBA00022763"/>
    </source>
</evidence>
<dbReference type="Pfam" id="PF00533">
    <property type="entry name" value="BRCT"/>
    <property type="match status" value="2"/>
</dbReference>
<dbReference type="InterPro" id="IPR036420">
    <property type="entry name" value="BRCT_dom_sf"/>
</dbReference>
<dbReference type="GO" id="GO:0000724">
    <property type="term" value="P:double-strand break repair via homologous recombination"/>
    <property type="evidence" value="ECO:0007669"/>
    <property type="project" value="TreeGrafter"/>
</dbReference>
<reference evidence="8" key="1">
    <citation type="submission" date="2021-02" db="EMBL/GenBank/DDBJ databases">
        <authorList>
            <person name="Nowell W R."/>
        </authorList>
    </citation>
    <scope>NUCLEOTIDE SEQUENCE</scope>
</reference>
<dbReference type="PANTHER" id="PTHR13763">
    <property type="entry name" value="BREAST CANCER TYPE 1 SUSCEPTIBILITY PROTEIN BRCA1"/>
    <property type="match status" value="1"/>
</dbReference>
<feature type="compositionally biased region" description="Basic residues" evidence="6">
    <location>
        <begin position="1"/>
        <end position="10"/>
    </location>
</feature>
<comment type="subcellular location">
    <subcellularLocation>
        <location evidence="1">Nucleus</location>
    </subcellularLocation>
</comment>
<feature type="region of interest" description="Disordered" evidence="6">
    <location>
        <begin position="75"/>
        <end position="218"/>
    </location>
</feature>
<dbReference type="InterPro" id="IPR001357">
    <property type="entry name" value="BRCT_dom"/>
</dbReference>
<evidence type="ECO:0000256" key="1">
    <source>
        <dbReference type="ARBA" id="ARBA00004123"/>
    </source>
</evidence>
<evidence type="ECO:0000313" key="9">
    <source>
        <dbReference type="Proteomes" id="UP000663860"/>
    </source>
</evidence>
<keyword evidence="5" id="KW-0539">Nucleus</keyword>
<sequence length="1037" mass="114663">MPSSSIRKKAGSSNITRPSLIDTMLLTSTPLRRSPAIQSTTTSTRSATNSTLQQIFKEKNQTYEDMQLLNLTKNMNKKDKKSTSINKNVKQRSKTRKTLVAAAEDDDDETENDEEIRTRKKPVTNKRKTILSKQQQQQLEEPILKKLRRNAVLDNKKRIKKTPIGKSSAGSSDGCTTGDEENEETRLIEQSKLYIEGPGKSSAGSSDGCTTGDEENEETRLIEQSKLYIEGPGIRQNHKKINEHNSKIGEKIQSLRSHQPALPSPILSRSATAKQDVVVAPAQSSSPVKIKTASRITFALPAPSASPNPTNIFDSAHPPSPQMPPTTTATSIDTQTDNFSRPACQEKQCQTGSIGSTNQTIQTDSINPELVSIGIQYQSDLISQQHVLCRDLTVCACVEQIVKTRQFLVDTSTKFQSTPVTIRSTKVSKQTMTVEESSPTIMVLAKSSLKAEQQIIFEQFISQFNVRYSNTVDETTTHLITDSLDENTPLVCPLTLKVIQATARHLPIISIQWLVASITHQIIVPSQIYEIFLGDPTYGKSSAGSSDGCTTGDEENEETRLIEQSKLYIEGPGIRQNHKKINEHNSKIGEKIQSLRSHQPALPSPILSRSATAKQDVVVAPAQSSSPVKIKTASRITFALPAPSASPNPTNIFDSTHPPSPQMPPTTTATSIETQTDNFSRPACQEKQCQTGSIGSTNQTIQTDSINPELASIGIQYQSDLISQQHVLCRDLTVCACVEQIVKTRQFLVDTSTKFQSTPVSIRSTKVSKQTMTVEESSPTIMVLAKSSLKAEQQIIFEQFISQFNVRYSNTVDETTTHLITDSLDENTPLVCPLTLKVIQATARHLPIISIQWLVASITHQIIVPSQIYEIFLDENTPLVCPLTLKVIQATARHLPIISIQWLVASITHQIIVPSQIYEIFLGDPTYGYHGGFLRSRIPRSQGLFQGITFLLECPEQHACPAILADNRALRELIYLCSGTIADELNSNQSSTIIVLCNEIKQKDQLYTAYVKPEWLLASIAQYNLQPFQQFSVNFTP</sequence>
<dbReference type="InterPro" id="IPR031099">
    <property type="entry name" value="BRCA1-associated"/>
</dbReference>
<comment type="caution">
    <text evidence="8">The sequence shown here is derived from an EMBL/GenBank/DDBJ whole genome shotgun (WGS) entry which is preliminary data.</text>
</comment>
<feature type="domain" description="BRCT" evidence="7">
    <location>
        <begin position="797"/>
        <end position="871"/>
    </location>
</feature>
<evidence type="ECO:0000256" key="5">
    <source>
        <dbReference type="ARBA" id="ARBA00023242"/>
    </source>
</evidence>
<feature type="region of interest" description="Disordered" evidence="6">
    <location>
        <begin position="1"/>
        <end position="49"/>
    </location>
</feature>
<protein>
    <recommendedName>
        <fullName evidence="7">BRCT domain-containing protein</fullName>
    </recommendedName>
</protein>
<keyword evidence="4" id="KW-0234">DNA repair</keyword>
<dbReference type="GO" id="GO:0045944">
    <property type="term" value="P:positive regulation of transcription by RNA polymerase II"/>
    <property type="evidence" value="ECO:0007669"/>
    <property type="project" value="TreeGrafter"/>
</dbReference>
<feature type="compositionally biased region" description="Basic residues" evidence="6">
    <location>
        <begin position="118"/>
        <end position="130"/>
    </location>
</feature>
<dbReference type="PANTHER" id="PTHR13763:SF0">
    <property type="entry name" value="BREAST CANCER TYPE 1 SUSCEPTIBILITY PROTEIN"/>
    <property type="match status" value="1"/>
</dbReference>
<dbReference type="SMART" id="SM00292">
    <property type="entry name" value="BRCT"/>
    <property type="match status" value="3"/>
</dbReference>
<dbReference type="GO" id="GO:0070531">
    <property type="term" value="C:BRCA1-A complex"/>
    <property type="evidence" value="ECO:0007669"/>
    <property type="project" value="TreeGrafter"/>
</dbReference>
<dbReference type="PROSITE" id="PS50172">
    <property type="entry name" value="BRCT"/>
    <property type="match status" value="3"/>
</dbReference>
<dbReference type="Gene3D" id="3.40.50.10190">
    <property type="entry name" value="BRCT domain"/>
    <property type="match status" value="3"/>
</dbReference>
<keyword evidence="2" id="KW-0677">Repeat</keyword>
<evidence type="ECO:0000313" key="8">
    <source>
        <dbReference type="EMBL" id="CAF0735482.1"/>
    </source>
</evidence>
<feature type="compositionally biased region" description="Acidic residues" evidence="6">
    <location>
        <begin position="103"/>
        <end position="114"/>
    </location>
</feature>
<organism evidence="8 9">
    <name type="scientific">Adineta steineri</name>
    <dbReference type="NCBI Taxonomy" id="433720"/>
    <lineage>
        <taxon>Eukaryota</taxon>
        <taxon>Metazoa</taxon>
        <taxon>Spiralia</taxon>
        <taxon>Gnathifera</taxon>
        <taxon>Rotifera</taxon>
        <taxon>Eurotatoria</taxon>
        <taxon>Bdelloidea</taxon>
        <taxon>Adinetida</taxon>
        <taxon>Adinetidae</taxon>
        <taxon>Adineta</taxon>
    </lineage>
</organism>
<name>A0A813NB07_9BILA</name>
<evidence type="ECO:0000256" key="6">
    <source>
        <dbReference type="SAM" id="MobiDB-lite"/>
    </source>
</evidence>
<feature type="compositionally biased region" description="Low complexity" evidence="6">
    <location>
        <begin position="39"/>
        <end position="49"/>
    </location>
</feature>
<dbReference type="GO" id="GO:0031436">
    <property type="term" value="C:BRCA1-BARD1 complex"/>
    <property type="evidence" value="ECO:0007669"/>
    <property type="project" value="TreeGrafter"/>
</dbReference>
<gene>
    <name evidence="8" type="ORF">IZO911_LOCUS3186</name>
</gene>
<proteinExistence type="predicted"/>
<dbReference type="EMBL" id="CAJNOE010000016">
    <property type="protein sequence ID" value="CAF0735482.1"/>
    <property type="molecule type" value="Genomic_DNA"/>
</dbReference>
<feature type="domain" description="BRCT" evidence="7">
    <location>
        <begin position="457"/>
        <end position="531"/>
    </location>
</feature>
<feature type="domain" description="BRCT" evidence="7">
    <location>
        <begin position="940"/>
        <end position="1033"/>
    </location>
</feature>
<dbReference type="Proteomes" id="UP000663860">
    <property type="component" value="Unassembled WGS sequence"/>
</dbReference>
<dbReference type="GO" id="GO:0004842">
    <property type="term" value="F:ubiquitin-protein transferase activity"/>
    <property type="evidence" value="ECO:0007669"/>
    <property type="project" value="TreeGrafter"/>
</dbReference>
<dbReference type="SUPFAM" id="SSF52113">
    <property type="entry name" value="BRCT domain"/>
    <property type="match status" value="3"/>
</dbReference>
<dbReference type="AlphaFoldDB" id="A0A813NB07"/>
<evidence type="ECO:0000256" key="4">
    <source>
        <dbReference type="ARBA" id="ARBA00023204"/>
    </source>
</evidence>
<evidence type="ECO:0000259" key="7">
    <source>
        <dbReference type="PROSITE" id="PS50172"/>
    </source>
</evidence>
<keyword evidence="3" id="KW-0227">DNA damage</keyword>
<accession>A0A813NB07</accession>